<feature type="compositionally biased region" description="Low complexity" evidence="1">
    <location>
        <begin position="278"/>
        <end position="287"/>
    </location>
</feature>
<sequence>MFVCGVEFSPFSRSRYCVIDCFITFVVAAVCLPVFVMVAASRVYTGVLLGLAAVFFCKLWRFLPSHRRWVEHQARKRAECLVAEWRTMRPSAQGSYTPTAVTGMVEMSAVNPTPMSSTALNTNPAAMSGSGLPPYYYYGRSPNCSPYPGTPCGPLMLPLPPPPAPPATAPVVSLPPVQPEHGQDQNGVWGRQQQFLVELQQPQPLPRSPWCPYLPAITDVQAVEPQRLSYPPSPRRSPSPYLPLPFPPPPPAGAARSCSDETERRCTAVEDSVRCSHPSRSASAATPLPSPSKDSRRSTPAAQARRPTDDSVVRRWRSPQEAPFAFSEHSLPAVSRPVAGARGGSRLLWRTSLPPAHRSALHRHPRLSDRQSPRRRPPSLGSRSASGDVSPRSSGSVGSSSVGSPLDDAPYAVAWRPSSPSVFLRKYG</sequence>
<dbReference type="RefSeq" id="XP_015662297.1">
    <property type="nucleotide sequence ID" value="XM_015798819.1"/>
</dbReference>
<dbReference type="OrthoDB" id="266787at2759"/>
<gene>
    <name evidence="3" type="ORF">ABB37_02053</name>
</gene>
<evidence type="ECO:0000256" key="1">
    <source>
        <dbReference type="SAM" id="MobiDB-lite"/>
    </source>
</evidence>
<feature type="compositionally biased region" description="Pro residues" evidence="1">
    <location>
        <begin position="231"/>
        <end position="252"/>
    </location>
</feature>
<evidence type="ECO:0000313" key="4">
    <source>
        <dbReference type="Proteomes" id="UP000037923"/>
    </source>
</evidence>
<keyword evidence="4" id="KW-1185">Reference proteome</keyword>
<feature type="region of interest" description="Disordered" evidence="1">
    <location>
        <begin position="226"/>
        <end position="315"/>
    </location>
</feature>
<dbReference type="OMA" id="WRFLPSH"/>
<dbReference type="Proteomes" id="UP000037923">
    <property type="component" value="Unassembled WGS sequence"/>
</dbReference>
<evidence type="ECO:0000256" key="2">
    <source>
        <dbReference type="SAM" id="Phobius"/>
    </source>
</evidence>
<dbReference type="EMBL" id="LGTL01000003">
    <property type="protein sequence ID" value="KPA83858.1"/>
    <property type="molecule type" value="Genomic_DNA"/>
</dbReference>
<comment type="caution">
    <text evidence="3">The sequence shown here is derived from an EMBL/GenBank/DDBJ whole genome shotgun (WGS) entry which is preliminary data.</text>
</comment>
<keyword evidence="2" id="KW-1133">Transmembrane helix</keyword>
<feature type="compositionally biased region" description="Low complexity" evidence="1">
    <location>
        <begin position="378"/>
        <end position="405"/>
    </location>
</feature>
<feature type="transmembrane region" description="Helical" evidence="2">
    <location>
        <begin position="16"/>
        <end position="37"/>
    </location>
</feature>
<feature type="region of interest" description="Disordered" evidence="1">
    <location>
        <begin position="349"/>
        <end position="413"/>
    </location>
</feature>
<protein>
    <submittedName>
        <fullName evidence="3">Uncharacterized protein</fullName>
    </submittedName>
</protein>
<name>A0A0N0VGK6_LEPPY</name>
<evidence type="ECO:0000313" key="3">
    <source>
        <dbReference type="EMBL" id="KPA83858.1"/>
    </source>
</evidence>
<feature type="compositionally biased region" description="Basic and acidic residues" evidence="1">
    <location>
        <begin position="258"/>
        <end position="274"/>
    </location>
</feature>
<keyword evidence="2" id="KW-0812">Transmembrane</keyword>
<dbReference type="VEuPathDB" id="TriTrypDB:LpyrH10_03_2040"/>
<reference evidence="3 4" key="1">
    <citation type="submission" date="2015-07" db="EMBL/GenBank/DDBJ databases">
        <title>High-quality genome of monoxenous trypanosomatid Leptomonas pyrrhocoris.</title>
        <authorList>
            <person name="Flegontov P."/>
            <person name="Butenko A."/>
            <person name="Firsov S."/>
            <person name="Vlcek C."/>
            <person name="Logacheva M.D."/>
            <person name="Field M."/>
            <person name="Filatov D."/>
            <person name="Flegontova O."/>
            <person name="Gerasimov E."/>
            <person name="Jackson A.P."/>
            <person name="Kelly S."/>
            <person name="Opperdoes F."/>
            <person name="O'Reilly A."/>
            <person name="Votypka J."/>
            <person name="Yurchenko V."/>
            <person name="Lukes J."/>
        </authorList>
    </citation>
    <scope>NUCLEOTIDE SEQUENCE [LARGE SCALE GENOMIC DNA]</scope>
    <source>
        <strain evidence="3">H10</strain>
    </source>
</reference>
<organism evidence="3 4">
    <name type="scientific">Leptomonas pyrrhocoris</name>
    <name type="common">Firebug parasite</name>
    <dbReference type="NCBI Taxonomy" id="157538"/>
    <lineage>
        <taxon>Eukaryota</taxon>
        <taxon>Discoba</taxon>
        <taxon>Euglenozoa</taxon>
        <taxon>Kinetoplastea</taxon>
        <taxon>Metakinetoplastina</taxon>
        <taxon>Trypanosomatida</taxon>
        <taxon>Trypanosomatidae</taxon>
        <taxon>Leishmaniinae</taxon>
        <taxon>Leptomonas</taxon>
    </lineage>
</organism>
<accession>A0A0N0VGK6</accession>
<dbReference type="AlphaFoldDB" id="A0A0N0VGK6"/>
<dbReference type="GeneID" id="26902348"/>
<proteinExistence type="predicted"/>
<keyword evidence="2" id="KW-0472">Membrane</keyword>